<protein>
    <submittedName>
        <fullName evidence="1">Uncharacterized protein</fullName>
    </submittedName>
</protein>
<reference evidence="1" key="1">
    <citation type="journal article" date="2008" name="BMC Genomics">
        <title>A conifer genomics resource of 200,000 spruce (Picea spp.) ESTs and 6,464 high-quality, sequence-finished full-length cDNAs for Sitka spruce (Picea sitchensis).</title>
        <authorList>
            <person name="Ralph S.G."/>
            <person name="Chun H.J."/>
            <person name="Kolosova N."/>
            <person name="Cooper D."/>
            <person name="Oddy C."/>
            <person name="Ritland C.E."/>
            <person name="Kirkpatrick R."/>
            <person name="Moore R."/>
            <person name="Barber S."/>
            <person name="Holt R.A."/>
            <person name="Jones S.J."/>
            <person name="Marra M.A."/>
            <person name="Douglas C.J."/>
            <person name="Ritland K."/>
            <person name="Bohlmann J."/>
        </authorList>
    </citation>
    <scope>NUCLEOTIDE SEQUENCE</scope>
    <source>
        <tissue evidence="1">Bark</tissue>
    </source>
</reference>
<proteinExistence type="evidence at transcript level"/>
<dbReference type="AlphaFoldDB" id="A9NV25"/>
<dbReference type="EMBL" id="EF085179">
    <property type="protein sequence ID" value="ABK24486.1"/>
    <property type="molecule type" value="mRNA"/>
</dbReference>
<name>A9NV25_PICSI</name>
<organism evidence="1">
    <name type="scientific">Picea sitchensis</name>
    <name type="common">Sitka spruce</name>
    <name type="synonym">Pinus sitchensis</name>
    <dbReference type="NCBI Taxonomy" id="3332"/>
    <lineage>
        <taxon>Eukaryota</taxon>
        <taxon>Viridiplantae</taxon>
        <taxon>Streptophyta</taxon>
        <taxon>Embryophyta</taxon>
        <taxon>Tracheophyta</taxon>
        <taxon>Spermatophyta</taxon>
        <taxon>Pinopsida</taxon>
        <taxon>Pinidae</taxon>
        <taxon>Conifers I</taxon>
        <taxon>Pinales</taxon>
        <taxon>Pinaceae</taxon>
        <taxon>Picea</taxon>
    </lineage>
</organism>
<sequence>MLGALQTLQNVQRQPFRFWVLRRLFSGLLKHVETHQSMVLFFIHLLLGELLLEIRGVYLVTWLTNVL</sequence>
<accession>A9NV25</accession>
<evidence type="ECO:0000313" key="1">
    <source>
        <dbReference type="EMBL" id="ABK24486.1"/>
    </source>
</evidence>